<dbReference type="Proteomes" id="UP000062973">
    <property type="component" value="Chromosome"/>
</dbReference>
<dbReference type="HOGENOM" id="CLU_058050_3_0_11"/>
<dbReference type="FunFam" id="3.30.465.10:FF:000017">
    <property type="entry name" value="Xanthine dehydrogenase, FAD binding subunit"/>
    <property type="match status" value="1"/>
</dbReference>
<keyword evidence="6" id="KW-1185">Reference proteome</keyword>
<dbReference type="InterPro" id="IPR005107">
    <property type="entry name" value="CO_DH_flav_C"/>
</dbReference>
<dbReference type="AlphaFoldDB" id="A0A076MK26"/>
<dbReference type="InterPro" id="IPR002346">
    <property type="entry name" value="Mopterin_DH_FAD-bd"/>
</dbReference>
<keyword evidence="2" id="KW-0274">FAD</keyword>
<proteinExistence type="predicted"/>
<dbReference type="OrthoDB" id="9793944at2"/>
<dbReference type="Gene3D" id="3.30.465.10">
    <property type="match status" value="1"/>
</dbReference>
<dbReference type="eggNOG" id="COG1319">
    <property type="taxonomic scope" value="Bacteria"/>
</dbReference>
<evidence type="ECO:0000313" key="6">
    <source>
        <dbReference type="Proteomes" id="UP000062973"/>
    </source>
</evidence>
<dbReference type="GO" id="GO:0071949">
    <property type="term" value="F:FAD binding"/>
    <property type="evidence" value="ECO:0007669"/>
    <property type="project" value="InterPro"/>
</dbReference>
<dbReference type="InterPro" id="IPR036318">
    <property type="entry name" value="FAD-bd_PCMH-like_sf"/>
</dbReference>
<keyword evidence="3" id="KW-0560">Oxidoreductase</keyword>
<organism evidence="5 6">
    <name type="scientific">Amycolatopsis methanolica 239</name>
    <dbReference type="NCBI Taxonomy" id="1068978"/>
    <lineage>
        <taxon>Bacteria</taxon>
        <taxon>Bacillati</taxon>
        <taxon>Actinomycetota</taxon>
        <taxon>Actinomycetes</taxon>
        <taxon>Pseudonocardiales</taxon>
        <taxon>Pseudonocardiaceae</taxon>
        <taxon>Amycolatopsis</taxon>
        <taxon>Amycolatopsis methanolica group</taxon>
    </lineage>
</organism>
<dbReference type="RefSeq" id="WP_017987075.1">
    <property type="nucleotide sequence ID" value="NZ_AQUL01000001.1"/>
</dbReference>
<dbReference type="STRING" id="1068978.AMETH_1116"/>
<dbReference type="KEGG" id="amq:AMETH_1116"/>
<evidence type="ECO:0000259" key="4">
    <source>
        <dbReference type="PROSITE" id="PS51387"/>
    </source>
</evidence>
<dbReference type="GO" id="GO:0016491">
    <property type="term" value="F:oxidoreductase activity"/>
    <property type="evidence" value="ECO:0007669"/>
    <property type="project" value="UniProtKB-KW"/>
</dbReference>
<dbReference type="SUPFAM" id="SSF56176">
    <property type="entry name" value="FAD-binding/transporter-associated domain-like"/>
    <property type="match status" value="1"/>
</dbReference>
<dbReference type="InterPro" id="IPR016169">
    <property type="entry name" value="FAD-bd_PCMH_sub2"/>
</dbReference>
<gene>
    <name evidence="5" type="ORF">AMETH_1116</name>
</gene>
<dbReference type="InterPro" id="IPR016166">
    <property type="entry name" value="FAD-bd_PCMH"/>
</dbReference>
<dbReference type="InterPro" id="IPR036683">
    <property type="entry name" value="CO_DH_flav_C_dom_sf"/>
</dbReference>
<evidence type="ECO:0000256" key="3">
    <source>
        <dbReference type="ARBA" id="ARBA00023002"/>
    </source>
</evidence>
<dbReference type="Pfam" id="PF00941">
    <property type="entry name" value="FAD_binding_5"/>
    <property type="match status" value="1"/>
</dbReference>
<dbReference type="PROSITE" id="PS51387">
    <property type="entry name" value="FAD_PCMH"/>
    <property type="match status" value="1"/>
</dbReference>
<dbReference type="SUPFAM" id="SSF55447">
    <property type="entry name" value="CO dehydrogenase flavoprotein C-terminal domain-like"/>
    <property type="match status" value="1"/>
</dbReference>
<evidence type="ECO:0000256" key="2">
    <source>
        <dbReference type="ARBA" id="ARBA00022827"/>
    </source>
</evidence>
<dbReference type="PANTHER" id="PTHR42659:SF2">
    <property type="entry name" value="XANTHINE DEHYDROGENASE SUBUNIT C-RELATED"/>
    <property type="match status" value="1"/>
</dbReference>
<sequence>MKPAPFDYVRAESVEHAVHALTGGDGDAKVLAGGQSLVPLLSMRLARPSVLVDINQVSDLDYVRLDGDVLRIGALTRHRTVETSPEVARHVPLLVDALRYVGHVTIRNRGTIGGSVAHSDPAAELPSVLVALDGRVVLEGPDGRREVAAADFFEGYLTTAAEPDELLTEIIVPVSPRGTGVCVQEQARRHGDFALVAVFSAVSLDAAGKVADVRLGIAGTNATPLRPERAESLLVGESPSEQAIAAAAAAAAAATGSVGDIHATAKYRTTVAEVLTRRALQGAVANTNGHH</sequence>
<dbReference type="Pfam" id="PF03450">
    <property type="entry name" value="CO_deh_flav_C"/>
    <property type="match status" value="1"/>
</dbReference>
<dbReference type="InterPro" id="IPR051312">
    <property type="entry name" value="Diverse_Substr_Oxidored"/>
</dbReference>
<accession>A0A076MK26</accession>
<dbReference type="Gene3D" id="3.30.390.50">
    <property type="entry name" value="CO dehydrogenase flavoprotein, C-terminal domain"/>
    <property type="match status" value="1"/>
</dbReference>
<dbReference type="Gene3D" id="3.30.43.10">
    <property type="entry name" value="Uridine Diphospho-n-acetylenolpyruvylglucosamine Reductase, domain 2"/>
    <property type="match status" value="1"/>
</dbReference>
<dbReference type="PATRIC" id="fig|1068978.7.peg.1172"/>
<name>A0A076MK26_AMYME</name>
<dbReference type="EMBL" id="CP009110">
    <property type="protein sequence ID" value="AIJ21208.1"/>
    <property type="molecule type" value="Genomic_DNA"/>
</dbReference>
<evidence type="ECO:0000313" key="5">
    <source>
        <dbReference type="EMBL" id="AIJ21208.1"/>
    </source>
</evidence>
<dbReference type="SMART" id="SM01092">
    <property type="entry name" value="CO_deh_flav_C"/>
    <property type="match status" value="1"/>
</dbReference>
<dbReference type="InterPro" id="IPR016167">
    <property type="entry name" value="FAD-bd_PCMH_sub1"/>
</dbReference>
<reference evidence="5 6" key="1">
    <citation type="submission" date="2014-07" db="EMBL/GenBank/DDBJ databases">
        <title>Whole Genome Sequence of the Amycolatopsis methanolica 239.</title>
        <authorList>
            <person name="Tang B."/>
        </authorList>
    </citation>
    <scope>NUCLEOTIDE SEQUENCE [LARGE SCALE GENOMIC DNA]</scope>
    <source>
        <strain evidence="5 6">239</strain>
    </source>
</reference>
<dbReference type="PANTHER" id="PTHR42659">
    <property type="entry name" value="XANTHINE DEHYDROGENASE SUBUNIT C-RELATED"/>
    <property type="match status" value="1"/>
</dbReference>
<keyword evidence="1" id="KW-0285">Flavoprotein</keyword>
<feature type="domain" description="FAD-binding PCMH-type" evidence="4">
    <location>
        <begin position="1"/>
        <end position="177"/>
    </location>
</feature>
<evidence type="ECO:0000256" key="1">
    <source>
        <dbReference type="ARBA" id="ARBA00022630"/>
    </source>
</evidence>
<protein>
    <submittedName>
        <fullName evidence="5">Carbon-monoxide dehydrogenase (Acceptor)</fullName>
    </submittedName>
</protein>